<comment type="caution">
    <text evidence="2">The sequence shown here is derived from an EMBL/GenBank/DDBJ whole genome shotgun (WGS) entry which is preliminary data.</text>
</comment>
<proteinExistence type="predicted"/>
<accession>A0ABP6VUL9</accession>
<evidence type="ECO:0000313" key="3">
    <source>
        <dbReference type="Proteomes" id="UP001500795"/>
    </source>
</evidence>
<dbReference type="EMBL" id="BAABCX010000002">
    <property type="protein sequence ID" value="GAA3540879.1"/>
    <property type="molecule type" value="Genomic_DNA"/>
</dbReference>
<protein>
    <submittedName>
        <fullName evidence="2">PilN family type IV pilus biogenesis protein TapN</fullName>
    </submittedName>
</protein>
<sequence length="186" mass="21400">MSNINLLPWRDAVRARQQKQFWLTLAVSALFALTLMVGLNLWVIKLIDEQQARNRFLQDETVKLDVVLGQINLIKKQHEQIQERMRLIGDLQQRRNFSVRLFNQMPVLVPPGVYLNSMKVAQERIDVVGKTEAYTRVASMIRQIEDSDWLSEPKLSTIFSSDTQPIALSQFSMLFLVADKGQGVSQ</sequence>
<feature type="transmembrane region" description="Helical" evidence="1">
    <location>
        <begin position="21"/>
        <end position="44"/>
    </location>
</feature>
<dbReference type="InterPro" id="IPR052534">
    <property type="entry name" value="Extracell_DNA_Util/SecSys_Comp"/>
</dbReference>
<evidence type="ECO:0000313" key="2">
    <source>
        <dbReference type="EMBL" id="GAA3540879.1"/>
    </source>
</evidence>
<reference evidence="3" key="1">
    <citation type="journal article" date="2019" name="Int. J. Syst. Evol. Microbiol.">
        <title>The Global Catalogue of Microorganisms (GCM) 10K type strain sequencing project: providing services to taxonomists for standard genome sequencing and annotation.</title>
        <authorList>
            <consortium name="The Broad Institute Genomics Platform"/>
            <consortium name="The Broad Institute Genome Sequencing Center for Infectious Disease"/>
            <person name="Wu L."/>
            <person name="Ma J."/>
        </authorList>
    </citation>
    <scope>NUCLEOTIDE SEQUENCE [LARGE SCALE GENOMIC DNA]</scope>
    <source>
        <strain evidence="3">JCM 17110</strain>
    </source>
</reference>
<name>A0ABP6VUL9_9GAMM</name>
<dbReference type="PANTHER" id="PTHR40278:SF2">
    <property type="entry name" value="TYPE IV PILUS INNER MEMBRANE COMPONENT PILN"/>
    <property type="match status" value="1"/>
</dbReference>
<keyword evidence="1" id="KW-0812">Transmembrane</keyword>
<keyword evidence="1" id="KW-0472">Membrane</keyword>
<dbReference type="Proteomes" id="UP001500795">
    <property type="component" value="Unassembled WGS sequence"/>
</dbReference>
<dbReference type="PANTHER" id="PTHR40278">
    <property type="entry name" value="DNA UTILIZATION PROTEIN HOFN"/>
    <property type="match status" value="1"/>
</dbReference>
<dbReference type="RefSeq" id="WP_344957656.1">
    <property type="nucleotide sequence ID" value="NZ_BAABCX010000002.1"/>
</dbReference>
<organism evidence="2 3">
    <name type="scientific">Zobellella aerophila</name>
    <dbReference type="NCBI Taxonomy" id="870480"/>
    <lineage>
        <taxon>Bacteria</taxon>
        <taxon>Pseudomonadati</taxon>
        <taxon>Pseudomonadota</taxon>
        <taxon>Gammaproteobacteria</taxon>
        <taxon>Aeromonadales</taxon>
        <taxon>Aeromonadaceae</taxon>
        <taxon>Zobellella</taxon>
    </lineage>
</organism>
<gene>
    <name evidence="2" type="primary">tapN</name>
    <name evidence="2" type="ORF">GCM10022394_20870</name>
</gene>
<keyword evidence="3" id="KW-1185">Reference proteome</keyword>
<keyword evidence="1" id="KW-1133">Transmembrane helix</keyword>
<dbReference type="Pfam" id="PF05137">
    <property type="entry name" value="PilN"/>
    <property type="match status" value="1"/>
</dbReference>
<evidence type="ECO:0000256" key="1">
    <source>
        <dbReference type="SAM" id="Phobius"/>
    </source>
</evidence>
<dbReference type="InterPro" id="IPR007813">
    <property type="entry name" value="PilN"/>
</dbReference>